<dbReference type="InterPro" id="IPR003016">
    <property type="entry name" value="2-oxoA_DH_lipoyl-BS"/>
</dbReference>
<dbReference type="PANTHER" id="PTHR11715">
    <property type="entry name" value="GLYCINE CLEAVAGE SYSTEM H PROTEIN"/>
    <property type="match status" value="1"/>
</dbReference>
<dbReference type="GO" id="GO:0019464">
    <property type="term" value="P:glycine decarboxylation via glycine cleavage system"/>
    <property type="evidence" value="ECO:0007669"/>
    <property type="project" value="UniProtKB-UniRule"/>
</dbReference>
<evidence type="ECO:0000313" key="7">
    <source>
        <dbReference type="EMBL" id="CAK0784481.1"/>
    </source>
</evidence>
<dbReference type="Pfam" id="PF01597">
    <property type="entry name" value="GCV_H"/>
    <property type="match status" value="1"/>
</dbReference>
<comment type="subunit">
    <text evidence="5">The glycine cleavage system is composed of four proteins: P, T, L and H.</text>
</comment>
<dbReference type="InterPro" id="IPR000089">
    <property type="entry name" value="Biotin_lipoyl"/>
</dbReference>
<organism evidence="7 8">
    <name type="scientific">Coccomyxa viridis</name>
    <dbReference type="NCBI Taxonomy" id="1274662"/>
    <lineage>
        <taxon>Eukaryota</taxon>
        <taxon>Viridiplantae</taxon>
        <taxon>Chlorophyta</taxon>
        <taxon>core chlorophytes</taxon>
        <taxon>Trebouxiophyceae</taxon>
        <taxon>Trebouxiophyceae incertae sedis</taxon>
        <taxon>Coccomyxaceae</taxon>
        <taxon>Coccomyxa</taxon>
    </lineage>
</organism>
<comment type="cofactor">
    <cofactor evidence="5">
        <name>(R)-lipoate</name>
        <dbReference type="ChEBI" id="CHEBI:83088"/>
    </cofactor>
    <text evidence="5">Binds 1 lipoyl cofactor covalently.</text>
</comment>
<evidence type="ECO:0000259" key="6">
    <source>
        <dbReference type="PROSITE" id="PS50968"/>
    </source>
</evidence>
<keyword evidence="3 5" id="KW-0809">Transit peptide</keyword>
<dbReference type="SUPFAM" id="SSF51230">
    <property type="entry name" value="Single hybrid motif"/>
    <property type="match status" value="1"/>
</dbReference>
<name>A0AAV1ICA1_9CHLO</name>
<gene>
    <name evidence="7" type="ORF">CVIRNUC_007685</name>
</gene>
<dbReference type="PROSITE" id="PS00189">
    <property type="entry name" value="LIPOYL"/>
    <property type="match status" value="1"/>
</dbReference>
<dbReference type="InterPro" id="IPR002930">
    <property type="entry name" value="GCV_H"/>
</dbReference>
<evidence type="ECO:0000256" key="4">
    <source>
        <dbReference type="PIRSR" id="PIRSR617453-50"/>
    </source>
</evidence>
<evidence type="ECO:0000256" key="1">
    <source>
        <dbReference type="ARBA" id="ARBA00009249"/>
    </source>
</evidence>
<dbReference type="HAMAP" id="MF_00272">
    <property type="entry name" value="GcvH"/>
    <property type="match status" value="1"/>
</dbReference>
<sequence>MALRQLAATAAKRAGLCWANPTACQTGSNVSIALRSVFGRGFATVEQGLKYNESHEWVKVEGDTATIGISDFAQAELGDIVYVELPEAGSEVEKGANFGVVESVKAASDVYSPISGEVVESNQGLADEPGKVNSDPFTDGWMLKVKLTDPSQVDSLMDAAAYEKHCEENAH</sequence>
<dbReference type="GO" id="GO:0009249">
    <property type="term" value="P:protein lipoylation"/>
    <property type="evidence" value="ECO:0007669"/>
    <property type="project" value="TreeGrafter"/>
</dbReference>
<comment type="subcellular location">
    <subcellularLocation>
        <location evidence="5">Mitochondrion</location>
    </subcellularLocation>
</comment>
<keyword evidence="8" id="KW-1185">Reference proteome</keyword>
<dbReference type="InterPro" id="IPR017453">
    <property type="entry name" value="GCV_H_sub"/>
</dbReference>
<comment type="similarity">
    <text evidence="1 5">Belongs to the GcvH family.</text>
</comment>
<dbReference type="InterPro" id="IPR011053">
    <property type="entry name" value="Single_hybrid_motif"/>
</dbReference>
<comment type="caution">
    <text evidence="7">The sequence shown here is derived from an EMBL/GenBank/DDBJ whole genome shotgun (WGS) entry which is preliminary data.</text>
</comment>
<keyword evidence="2 4" id="KW-0450">Lipoyl</keyword>
<dbReference type="GO" id="GO:0005739">
    <property type="term" value="C:mitochondrion"/>
    <property type="evidence" value="ECO:0007669"/>
    <property type="project" value="UniProtKB-SubCell"/>
</dbReference>
<dbReference type="NCBIfam" id="NF002270">
    <property type="entry name" value="PRK01202.1"/>
    <property type="match status" value="1"/>
</dbReference>
<evidence type="ECO:0000256" key="3">
    <source>
        <dbReference type="ARBA" id="ARBA00022946"/>
    </source>
</evidence>
<feature type="modified residue" description="N6-lipoyllysine" evidence="4">
    <location>
        <position position="105"/>
    </location>
</feature>
<dbReference type="InterPro" id="IPR033753">
    <property type="entry name" value="GCV_H/Fam206"/>
</dbReference>
<dbReference type="GO" id="GO:0005960">
    <property type="term" value="C:glycine cleavage complex"/>
    <property type="evidence" value="ECO:0007669"/>
    <property type="project" value="UniProtKB-UniRule"/>
</dbReference>
<dbReference type="Proteomes" id="UP001314263">
    <property type="component" value="Unassembled WGS sequence"/>
</dbReference>
<dbReference type="PANTHER" id="PTHR11715:SF3">
    <property type="entry name" value="GLYCINE CLEAVAGE SYSTEM H PROTEIN-RELATED"/>
    <property type="match status" value="1"/>
</dbReference>
<dbReference type="NCBIfam" id="TIGR00527">
    <property type="entry name" value="gcvH"/>
    <property type="match status" value="1"/>
</dbReference>
<keyword evidence="5" id="KW-0496">Mitochondrion</keyword>
<dbReference type="CDD" id="cd06848">
    <property type="entry name" value="GCS_H"/>
    <property type="match status" value="1"/>
</dbReference>
<accession>A0AAV1ICA1</accession>
<proteinExistence type="inferred from homology"/>
<evidence type="ECO:0000313" key="8">
    <source>
        <dbReference type="Proteomes" id="UP001314263"/>
    </source>
</evidence>
<dbReference type="PROSITE" id="PS50968">
    <property type="entry name" value="BIOTINYL_LIPOYL"/>
    <property type="match status" value="1"/>
</dbReference>
<dbReference type="AlphaFoldDB" id="A0AAV1ICA1"/>
<dbReference type="Gene3D" id="2.40.50.100">
    <property type="match status" value="1"/>
</dbReference>
<feature type="domain" description="Lipoyl-binding" evidence="6">
    <location>
        <begin position="64"/>
        <end position="146"/>
    </location>
</feature>
<comment type="function">
    <text evidence="5">The H protein shuttles the methylamine group of glycine from the P protein to the T protein.</text>
</comment>
<dbReference type="EMBL" id="CAUYUE010000010">
    <property type="protein sequence ID" value="CAK0784481.1"/>
    <property type="molecule type" value="Genomic_DNA"/>
</dbReference>
<evidence type="ECO:0000256" key="2">
    <source>
        <dbReference type="ARBA" id="ARBA00022823"/>
    </source>
</evidence>
<protein>
    <recommendedName>
        <fullName evidence="5">Glycine cleavage system H protein</fullName>
    </recommendedName>
</protein>
<evidence type="ECO:0000256" key="5">
    <source>
        <dbReference type="RuleBase" id="RU364055"/>
    </source>
</evidence>
<reference evidence="7 8" key="1">
    <citation type="submission" date="2023-10" db="EMBL/GenBank/DDBJ databases">
        <authorList>
            <person name="Maclean D."/>
            <person name="Macfadyen A."/>
        </authorList>
    </citation>
    <scope>NUCLEOTIDE SEQUENCE [LARGE SCALE GENOMIC DNA]</scope>
</reference>